<feature type="region of interest" description="Disordered" evidence="1">
    <location>
        <begin position="87"/>
        <end position="107"/>
    </location>
</feature>
<protein>
    <recommendedName>
        <fullName evidence="5">Secreted protein</fullName>
    </recommendedName>
</protein>
<name>A0A9P9FF76_9HYPO</name>
<keyword evidence="2" id="KW-0732">Signal</keyword>
<accession>A0A9P9FF76</accession>
<proteinExistence type="predicted"/>
<keyword evidence="4" id="KW-1185">Reference proteome</keyword>
<dbReference type="AlphaFoldDB" id="A0A9P9FF76"/>
<gene>
    <name evidence="3" type="ORF">EDB81DRAFT_329561</name>
</gene>
<evidence type="ECO:0000256" key="2">
    <source>
        <dbReference type="SAM" id="SignalP"/>
    </source>
</evidence>
<dbReference type="Proteomes" id="UP000738349">
    <property type="component" value="Unassembled WGS sequence"/>
</dbReference>
<evidence type="ECO:0008006" key="5">
    <source>
        <dbReference type="Google" id="ProtNLM"/>
    </source>
</evidence>
<evidence type="ECO:0000313" key="3">
    <source>
        <dbReference type="EMBL" id="KAH7160866.1"/>
    </source>
</evidence>
<feature type="signal peptide" evidence="2">
    <location>
        <begin position="1"/>
        <end position="19"/>
    </location>
</feature>
<evidence type="ECO:0000313" key="4">
    <source>
        <dbReference type="Proteomes" id="UP000738349"/>
    </source>
</evidence>
<comment type="caution">
    <text evidence="3">The sequence shown here is derived from an EMBL/GenBank/DDBJ whole genome shotgun (WGS) entry which is preliminary data.</text>
</comment>
<feature type="chain" id="PRO_5040389826" description="Secreted protein" evidence="2">
    <location>
        <begin position="20"/>
        <end position="161"/>
    </location>
</feature>
<sequence>MSLDALLDILLVVAEIVTCCRPVACAAPTLGQLTPSRGTVCTYCTYLTWMEQHAKMWAQFGQMELPCRSKRSQEFVSSPPAVNPVASCQSSQAQAPSTRPRGTHGGFAPCPTVGNGPVLTNDSSDTMSSFLLFSLISPSCSHDTGPGHLTDGAATLLLPNQ</sequence>
<organism evidence="3 4">
    <name type="scientific">Dactylonectria macrodidyma</name>
    <dbReference type="NCBI Taxonomy" id="307937"/>
    <lineage>
        <taxon>Eukaryota</taxon>
        <taxon>Fungi</taxon>
        <taxon>Dikarya</taxon>
        <taxon>Ascomycota</taxon>
        <taxon>Pezizomycotina</taxon>
        <taxon>Sordariomycetes</taxon>
        <taxon>Hypocreomycetidae</taxon>
        <taxon>Hypocreales</taxon>
        <taxon>Nectriaceae</taxon>
        <taxon>Dactylonectria</taxon>
    </lineage>
</organism>
<dbReference type="EMBL" id="JAGMUV010000004">
    <property type="protein sequence ID" value="KAH7160866.1"/>
    <property type="molecule type" value="Genomic_DNA"/>
</dbReference>
<evidence type="ECO:0000256" key="1">
    <source>
        <dbReference type="SAM" id="MobiDB-lite"/>
    </source>
</evidence>
<reference evidence="3" key="1">
    <citation type="journal article" date="2021" name="Nat. Commun.">
        <title>Genetic determinants of endophytism in the Arabidopsis root mycobiome.</title>
        <authorList>
            <person name="Mesny F."/>
            <person name="Miyauchi S."/>
            <person name="Thiergart T."/>
            <person name="Pickel B."/>
            <person name="Atanasova L."/>
            <person name="Karlsson M."/>
            <person name="Huettel B."/>
            <person name="Barry K.W."/>
            <person name="Haridas S."/>
            <person name="Chen C."/>
            <person name="Bauer D."/>
            <person name="Andreopoulos W."/>
            <person name="Pangilinan J."/>
            <person name="LaButti K."/>
            <person name="Riley R."/>
            <person name="Lipzen A."/>
            <person name="Clum A."/>
            <person name="Drula E."/>
            <person name="Henrissat B."/>
            <person name="Kohler A."/>
            <person name="Grigoriev I.V."/>
            <person name="Martin F.M."/>
            <person name="Hacquard S."/>
        </authorList>
    </citation>
    <scope>NUCLEOTIDE SEQUENCE</scope>
    <source>
        <strain evidence="3">MPI-CAGE-AT-0147</strain>
    </source>
</reference>